<dbReference type="SUPFAM" id="SSF52047">
    <property type="entry name" value="RNI-like"/>
    <property type="match status" value="1"/>
</dbReference>
<accession>A0AAD8MLB8</accession>
<evidence type="ECO:0000256" key="3">
    <source>
        <dbReference type="ARBA" id="ARBA00022821"/>
    </source>
</evidence>
<dbReference type="GO" id="GO:0005524">
    <property type="term" value="F:ATP binding"/>
    <property type="evidence" value="ECO:0007669"/>
    <property type="project" value="UniProtKB-KW"/>
</dbReference>
<evidence type="ECO:0000313" key="8">
    <source>
        <dbReference type="Proteomes" id="UP001237642"/>
    </source>
</evidence>
<reference evidence="7" key="2">
    <citation type="submission" date="2023-05" db="EMBL/GenBank/DDBJ databases">
        <authorList>
            <person name="Schelkunov M.I."/>
        </authorList>
    </citation>
    <scope>NUCLEOTIDE SEQUENCE</scope>
    <source>
        <strain evidence="7">Hsosn_3</strain>
        <tissue evidence="7">Leaf</tissue>
    </source>
</reference>
<dbReference type="CDD" id="cd14798">
    <property type="entry name" value="RX-CC_like"/>
    <property type="match status" value="1"/>
</dbReference>
<evidence type="ECO:0000256" key="1">
    <source>
        <dbReference type="ARBA" id="ARBA00022737"/>
    </source>
</evidence>
<dbReference type="InterPro" id="IPR038005">
    <property type="entry name" value="RX-like_CC"/>
</dbReference>
<dbReference type="PANTHER" id="PTHR19338:SF66">
    <property type="entry name" value="NB-ARC DOMAIN-CONTAINING PROTEIN"/>
    <property type="match status" value="1"/>
</dbReference>
<organism evidence="7 8">
    <name type="scientific">Heracleum sosnowskyi</name>
    <dbReference type="NCBI Taxonomy" id="360622"/>
    <lineage>
        <taxon>Eukaryota</taxon>
        <taxon>Viridiplantae</taxon>
        <taxon>Streptophyta</taxon>
        <taxon>Embryophyta</taxon>
        <taxon>Tracheophyta</taxon>
        <taxon>Spermatophyta</taxon>
        <taxon>Magnoliopsida</taxon>
        <taxon>eudicotyledons</taxon>
        <taxon>Gunneridae</taxon>
        <taxon>Pentapetalae</taxon>
        <taxon>asterids</taxon>
        <taxon>campanulids</taxon>
        <taxon>Apiales</taxon>
        <taxon>Apiaceae</taxon>
        <taxon>Apioideae</taxon>
        <taxon>apioid superclade</taxon>
        <taxon>Tordylieae</taxon>
        <taxon>Tordyliinae</taxon>
        <taxon>Heracleum</taxon>
    </lineage>
</organism>
<name>A0AAD8MLB8_9APIA</name>
<dbReference type="EMBL" id="JAUIZM010000007">
    <property type="protein sequence ID" value="KAK1376982.1"/>
    <property type="molecule type" value="Genomic_DNA"/>
</dbReference>
<feature type="domain" description="Disease resistance N-terminal" evidence="5">
    <location>
        <begin position="4"/>
        <end position="92"/>
    </location>
</feature>
<dbReference type="Proteomes" id="UP001237642">
    <property type="component" value="Unassembled WGS sequence"/>
</dbReference>
<evidence type="ECO:0000256" key="4">
    <source>
        <dbReference type="ARBA" id="ARBA00022840"/>
    </source>
</evidence>
<feature type="domain" description="Disease resistance R13L4/SHOC-2-like LRR" evidence="6">
    <location>
        <begin position="229"/>
        <end position="391"/>
    </location>
</feature>
<dbReference type="Gene3D" id="3.80.10.10">
    <property type="entry name" value="Ribonuclease Inhibitor"/>
    <property type="match status" value="1"/>
</dbReference>
<dbReference type="InterPro" id="IPR041118">
    <property type="entry name" value="Rx_N"/>
</dbReference>
<evidence type="ECO:0000256" key="2">
    <source>
        <dbReference type="ARBA" id="ARBA00022741"/>
    </source>
</evidence>
<dbReference type="Pfam" id="PF23598">
    <property type="entry name" value="LRR_14"/>
    <property type="match status" value="1"/>
</dbReference>
<comment type="caution">
    <text evidence="7">The sequence shown here is derived from an EMBL/GenBank/DDBJ whole genome shotgun (WGS) entry which is preliminary data.</text>
</comment>
<protein>
    <recommendedName>
        <fullName evidence="9">Rx N-terminal domain-containing protein</fullName>
    </recommendedName>
</protein>
<keyword evidence="4" id="KW-0067">ATP-binding</keyword>
<proteinExistence type="predicted"/>
<dbReference type="AlphaFoldDB" id="A0AAD8MLB8"/>
<evidence type="ECO:0008006" key="9">
    <source>
        <dbReference type="Google" id="ProtNLM"/>
    </source>
</evidence>
<sequence>MAEVVSFAVKRLGELLISEATLLYEVRDKIEEIQRELTQMECFLEEAEKKQNPDKRVQNWVEAIREIAFKAEDVIENYALEVATKRQKSGLKKMLVRYVCILSEALSRHNIATEINDLKAVLSKLSANLPTYGITVGLTEDEGWLLLSKKVRINDLPDQSVAIEMEIIGRNMVQRCKVKEKTFISIIHPQREPYYESKARIVRRLCIRAYKDGNESMLKPYNKHVIQRIRSLLVWKGQQEVFQDTFFDLGKFKLLRVLNIQGYKINKQNLRKISELVYLRYLCLPNCELEDKLPSSVGNLRYLETLDIRVWNHPTILNVLWKLKQLKHLYLPKSFEIVEKLSLEGLNELEVIYNYDTKKCVAHDLFGLCKLKVFRGSILVEDNHTTENIINFINSRKMRHSNLTIEGGAAADCCLVLFGQCCYIDVLKINTGGRRNTQ</sequence>
<dbReference type="Gene3D" id="1.20.5.4130">
    <property type="match status" value="1"/>
</dbReference>
<keyword evidence="8" id="KW-1185">Reference proteome</keyword>
<dbReference type="GO" id="GO:0006952">
    <property type="term" value="P:defense response"/>
    <property type="evidence" value="ECO:0007669"/>
    <property type="project" value="UniProtKB-KW"/>
</dbReference>
<keyword evidence="1" id="KW-0677">Repeat</keyword>
<dbReference type="InterPro" id="IPR055414">
    <property type="entry name" value="LRR_R13L4/SHOC2-like"/>
</dbReference>
<evidence type="ECO:0000313" key="7">
    <source>
        <dbReference type="EMBL" id="KAK1376982.1"/>
    </source>
</evidence>
<evidence type="ECO:0000259" key="5">
    <source>
        <dbReference type="Pfam" id="PF18052"/>
    </source>
</evidence>
<evidence type="ECO:0000259" key="6">
    <source>
        <dbReference type="Pfam" id="PF23598"/>
    </source>
</evidence>
<dbReference type="Pfam" id="PF18052">
    <property type="entry name" value="Rx_N"/>
    <property type="match status" value="1"/>
</dbReference>
<dbReference type="PANTHER" id="PTHR19338">
    <property type="entry name" value="TRANSLOCASE OF INNER MITOCHONDRIAL MEMBRANE 13 HOMOLOG"/>
    <property type="match status" value="1"/>
</dbReference>
<keyword evidence="3" id="KW-0611">Plant defense</keyword>
<dbReference type="InterPro" id="IPR032675">
    <property type="entry name" value="LRR_dom_sf"/>
</dbReference>
<reference evidence="7" key="1">
    <citation type="submission" date="2023-02" db="EMBL/GenBank/DDBJ databases">
        <title>Genome of toxic invasive species Heracleum sosnowskyi carries increased number of genes despite the absence of recent whole-genome duplications.</title>
        <authorList>
            <person name="Schelkunov M."/>
            <person name="Shtratnikova V."/>
            <person name="Makarenko M."/>
            <person name="Klepikova A."/>
            <person name="Omelchenko D."/>
            <person name="Novikova G."/>
            <person name="Obukhova E."/>
            <person name="Bogdanov V."/>
            <person name="Penin A."/>
            <person name="Logacheva M."/>
        </authorList>
    </citation>
    <scope>NUCLEOTIDE SEQUENCE</scope>
    <source>
        <strain evidence="7">Hsosn_3</strain>
        <tissue evidence="7">Leaf</tissue>
    </source>
</reference>
<gene>
    <name evidence="7" type="ORF">POM88_033175</name>
</gene>
<keyword evidence="2" id="KW-0547">Nucleotide-binding</keyword>